<dbReference type="InterPro" id="IPR029017">
    <property type="entry name" value="Enolase-like_N"/>
</dbReference>
<dbReference type="PROSITE" id="PS00909">
    <property type="entry name" value="MR_MLE_2"/>
    <property type="match status" value="1"/>
</dbReference>
<accession>A0A1E3LYW9</accession>
<dbReference type="GO" id="GO:0000287">
    <property type="term" value="F:magnesium ion binding"/>
    <property type="evidence" value="ECO:0007669"/>
    <property type="project" value="UniProtKB-ARBA"/>
</dbReference>
<dbReference type="PROSITE" id="PS00908">
    <property type="entry name" value="MR_MLE_1"/>
    <property type="match status" value="1"/>
</dbReference>
<dbReference type="RefSeq" id="WP_069319426.1">
    <property type="nucleotide sequence ID" value="NZ_MDDS01000010.1"/>
</dbReference>
<dbReference type="Pfam" id="PF13378">
    <property type="entry name" value="MR_MLE_C"/>
    <property type="match status" value="1"/>
</dbReference>
<dbReference type="SUPFAM" id="SSF51604">
    <property type="entry name" value="Enolase C-terminal domain-like"/>
    <property type="match status" value="1"/>
</dbReference>
<dbReference type="InterPro" id="IPR013341">
    <property type="entry name" value="Mandelate_racemase_N_dom"/>
</dbReference>
<proteinExistence type="predicted"/>
<reference evidence="3 4" key="1">
    <citation type="submission" date="2016-08" db="EMBL/GenBank/DDBJ databases">
        <title>Draft genome of the agarase producing Sphingomonas sp. MCT13.</title>
        <authorList>
            <person name="D'Andrea M.M."/>
            <person name="Rossolini G.M."/>
            <person name="Thaller M.C."/>
        </authorList>
    </citation>
    <scope>NUCLEOTIDE SEQUENCE [LARGE SCALE GENOMIC DNA]</scope>
    <source>
        <strain evidence="3 4">MCT13</strain>
    </source>
</reference>
<dbReference type="SFLD" id="SFLDG00179">
    <property type="entry name" value="mandelate_racemase"/>
    <property type="match status" value="1"/>
</dbReference>
<name>A0A1E3LYW9_9SPHN</name>
<dbReference type="GO" id="GO:0009063">
    <property type="term" value="P:amino acid catabolic process"/>
    <property type="evidence" value="ECO:0007669"/>
    <property type="project" value="InterPro"/>
</dbReference>
<dbReference type="Gene3D" id="3.20.20.120">
    <property type="entry name" value="Enolase-like C-terminal domain"/>
    <property type="match status" value="1"/>
</dbReference>
<dbReference type="SUPFAM" id="SSF54826">
    <property type="entry name" value="Enolase N-terminal domain-like"/>
    <property type="match status" value="1"/>
</dbReference>
<dbReference type="PANTHER" id="PTHR48080">
    <property type="entry name" value="D-GALACTONATE DEHYDRATASE-RELATED"/>
    <property type="match status" value="1"/>
</dbReference>
<dbReference type="GO" id="GO:0016829">
    <property type="term" value="F:lyase activity"/>
    <property type="evidence" value="ECO:0007669"/>
    <property type="project" value="UniProtKB-KW"/>
</dbReference>
<protein>
    <submittedName>
        <fullName evidence="3">Galactonate dehydratase</fullName>
    </submittedName>
</protein>
<keyword evidence="1" id="KW-0456">Lyase</keyword>
<feature type="domain" description="Mandelate racemase/muconate lactonizing enzyme C-terminal" evidence="2">
    <location>
        <begin position="128"/>
        <end position="236"/>
    </location>
</feature>
<organism evidence="3 4">
    <name type="scientific">Sphingomonas turrisvirgatae</name>
    <dbReference type="NCBI Taxonomy" id="1888892"/>
    <lineage>
        <taxon>Bacteria</taxon>
        <taxon>Pseudomonadati</taxon>
        <taxon>Pseudomonadota</taxon>
        <taxon>Alphaproteobacteria</taxon>
        <taxon>Sphingomonadales</taxon>
        <taxon>Sphingomonadaceae</taxon>
        <taxon>Sphingomonas</taxon>
    </lineage>
</organism>
<dbReference type="InterPro" id="IPR013342">
    <property type="entry name" value="Mandelate_racemase_C"/>
</dbReference>
<dbReference type="SFLD" id="SFLDS00001">
    <property type="entry name" value="Enolase"/>
    <property type="match status" value="1"/>
</dbReference>
<dbReference type="PANTHER" id="PTHR48080:SF2">
    <property type="entry name" value="D-GALACTONATE DEHYDRATASE"/>
    <property type="match status" value="1"/>
</dbReference>
<dbReference type="CDD" id="cd03316">
    <property type="entry name" value="MR_like"/>
    <property type="match status" value="1"/>
</dbReference>
<sequence>MKITDISAFPLWADHRNICLVKVETDEGIAGWGESGLSGRELAVTAMVEHLKQFLVGQDARRIGALWQEMYRGAYFEGGRTITAAISAIDIALWDIAGKALGVPVHQLLGGAQRDHIPCFITTTEAHGEAMIADMVRLKNMGWDCIRATTGESVAGPHVYDPRKAIAIAADAVIEARAALGSDVALGIDFHHRLQPAEAASFCQRMPSGTLDFLEEPIRQQCPAAYTQLRSMTDMPFAIGEEFASKWDFLPYIESGLTNFARIDICNVGGFTEAMKIAAMAEAHYIDIMPHDPLGPICTMATIHMSAAVPNLSWQEVDPYGRSTADYDRLFPNRPQLDRNRFAIPTAPGLGLEVDEAAVRAGSFAFWECPRRYKPDGSYTNW</sequence>
<evidence type="ECO:0000313" key="3">
    <source>
        <dbReference type="EMBL" id="ODP38951.1"/>
    </source>
</evidence>
<dbReference type="Pfam" id="PF02746">
    <property type="entry name" value="MR_MLE_N"/>
    <property type="match status" value="1"/>
</dbReference>
<dbReference type="InterPro" id="IPR036849">
    <property type="entry name" value="Enolase-like_C_sf"/>
</dbReference>
<dbReference type="InterPro" id="IPR018110">
    <property type="entry name" value="Mandel_Rmase/mucon_lact_enz_CS"/>
</dbReference>
<dbReference type="Gene3D" id="3.30.390.10">
    <property type="entry name" value="Enolase-like, N-terminal domain"/>
    <property type="match status" value="1"/>
</dbReference>
<comment type="caution">
    <text evidence="3">The sequence shown here is derived from an EMBL/GenBank/DDBJ whole genome shotgun (WGS) entry which is preliminary data.</text>
</comment>
<dbReference type="EMBL" id="MDDS01000010">
    <property type="protein sequence ID" value="ODP38951.1"/>
    <property type="molecule type" value="Genomic_DNA"/>
</dbReference>
<keyword evidence="4" id="KW-1185">Reference proteome</keyword>
<evidence type="ECO:0000313" key="4">
    <source>
        <dbReference type="Proteomes" id="UP000094487"/>
    </source>
</evidence>
<gene>
    <name evidence="3" type="ORF">BFL28_12920</name>
</gene>
<dbReference type="InterPro" id="IPR034593">
    <property type="entry name" value="DgoD-like"/>
</dbReference>
<dbReference type="AlphaFoldDB" id="A0A1E3LYW9"/>
<dbReference type="OrthoDB" id="9802699at2"/>
<dbReference type="SMART" id="SM00922">
    <property type="entry name" value="MR_MLE"/>
    <property type="match status" value="1"/>
</dbReference>
<dbReference type="Proteomes" id="UP000094487">
    <property type="component" value="Unassembled WGS sequence"/>
</dbReference>
<evidence type="ECO:0000256" key="1">
    <source>
        <dbReference type="ARBA" id="ARBA00023239"/>
    </source>
</evidence>
<dbReference type="InterPro" id="IPR029065">
    <property type="entry name" value="Enolase_C-like"/>
</dbReference>
<evidence type="ECO:0000259" key="2">
    <source>
        <dbReference type="SMART" id="SM00922"/>
    </source>
</evidence>
<dbReference type="STRING" id="1888892.BFL28_12920"/>